<evidence type="ECO:0000256" key="5">
    <source>
        <dbReference type="ARBA" id="ARBA00022692"/>
    </source>
</evidence>
<dbReference type="GO" id="GO:0016763">
    <property type="term" value="F:pentosyltransferase activity"/>
    <property type="evidence" value="ECO:0007669"/>
    <property type="project" value="TreeGrafter"/>
</dbReference>
<feature type="transmembrane region" description="Helical" evidence="8">
    <location>
        <begin position="219"/>
        <end position="241"/>
    </location>
</feature>
<keyword evidence="4 10" id="KW-0808">Transferase</keyword>
<evidence type="ECO:0000313" key="10">
    <source>
        <dbReference type="EMBL" id="MBB5017081.1"/>
    </source>
</evidence>
<comment type="subcellular location">
    <subcellularLocation>
        <location evidence="1">Cell membrane</location>
        <topology evidence="1">Multi-pass membrane protein</topology>
    </subcellularLocation>
</comment>
<proteinExistence type="predicted"/>
<evidence type="ECO:0000256" key="8">
    <source>
        <dbReference type="SAM" id="Phobius"/>
    </source>
</evidence>
<dbReference type="GO" id="GO:0010041">
    <property type="term" value="P:response to iron(III) ion"/>
    <property type="evidence" value="ECO:0007669"/>
    <property type="project" value="TreeGrafter"/>
</dbReference>
<accession>A0A840MPA4</accession>
<feature type="transmembrane region" description="Helical" evidence="8">
    <location>
        <begin position="309"/>
        <end position="328"/>
    </location>
</feature>
<feature type="domain" description="Glycosyltransferase RgtA/B/C/D-like" evidence="9">
    <location>
        <begin position="75"/>
        <end position="234"/>
    </location>
</feature>
<dbReference type="GO" id="GO:0005886">
    <property type="term" value="C:plasma membrane"/>
    <property type="evidence" value="ECO:0007669"/>
    <property type="project" value="UniProtKB-SubCell"/>
</dbReference>
<evidence type="ECO:0000313" key="11">
    <source>
        <dbReference type="Proteomes" id="UP000575898"/>
    </source>
</evidence>
<feature type="transmembrane region" description="Helical" evidence="8">
    <location>
        <begin position="95"/>
        <end position="116"/>
    </location>
</feature>
<evidence type="ECO:0000256" key="3">
    <source>
        <dbReference type="ARBA" id="ARBA00022676"/>
    </source>
</evidence>
<evidence type="ECO:0000256" key="7">
    <source>
        <dbReference type="ARBA" id="ARBA00023136"/>
    </source>
</evidence>
<dbReference type="Proteomes" id="UP000575898">
    <property type="component" value="Unassembled WGS sequence"/>
</dbReference>
<reference evidence="10 11" key="1">
    <citation type="submission" date="2020-08" db="EMBL/GenBank/DDBJ databases">
        <title>Genomic Encyclopedia of Type Strains, Phase IV (KMG-IV): sequencing the most valuable type-strain genomes for metagenomic binning, comparative biology and taxonomic classification.</title>
        <authorList>
            <person name="Goeker M."/>
        </authorList>
    </citation>
    <scope>NUCLEOTIDE SEQUENCE [LARGE SCALE GENOMIC DNA]</scope>
    <source>
        <strain evidence="10 11">DSM 27165</strain>
    </source>
</reference>
<keyword evidence="2" id="KW-1003">Cell membrane</keyword>
<dbReference type="AlphaFoldDB" id="A0A840MPA4"/>
<organism evidence="10 11">
    <name type="scientific">Chitinivorax tropicus</name>
    <dbReference type="NCBI Taxonomy" id="714531"/>
    <lineage>
        <taxon>Bacteria</taxon>
        <taxon>Pseudomonadati</taxon>
        <taxon>Pseudomonadota</taxon>
        <taxon>Betaproteobacteria</taxon>
        <taxon>Chitinivorax</taxon>
    </lineage>
</organism>
<keyword evidence="6 8" id="KW-1133">Transmembrane helix</keyword>
<feature type="transmembrane region" description="Helical" evidence="8">
    <location>
        <begin position="277"/>
        <end position="297"/>
    </location>
</feature>
<comment type="caution">
    <text evidence="10">The sequence shown here is derived from an EMBL/GenBank/DDBJ whole genome shotgun (WGS) entry which is preliminary data.</text>
</comment>
<protein>
    <submittedName>
        <fullName evidence="10">4-amino-4-deoxy-L-arabinose transferase-like glycosyltransferase</fullName>
    </submittedName>
</protein>
<keyword evidence="5 8" id="KW-0812">Transmembrane</keyword>
<dbReference type="RefSeq" id="WP_184034353.1">
    <property type="nucleotide sequence ID" value="NZ_JACHHY010000002.1"/>
</dbReference>
<name>A0A840MPA4_9PROT</name>
<gene>
    <name evidence="10" type="ORF">HNQ59_000343</name>
</gene>
<feature type="transmembrane region" description="Helical" evidence="8">
    <location>
        <begin position="20"/>
        <end position="42"/>
    </location>
</feature>
<feature type="transmembrane region" description="Helical" evidence="8">
    <location>
        <begin position="122"/>
        <end position="142"/>
    </location>
</feature>
<feature type="transmembrane region" description="Helical" evidence="8">
    <location>
        <begin position="334"/>
        <end position="352"/>
    </location>
</feature>
<feature type="transmembrane region" description="Helical" evidence="8">
    <location>
        <begin position="178"/>
        <end position="207"/>
    </location>
</feature>
<dbReference type="InterPro" id="IPR050297">
    <property type="entry name" value="LipidA_mod_glycosyltrf_83"/>
</dbReference>
<feature type="transmembrane region" description="Helical" evidence="8">
    <location>
        <begin position="424"/>
        <end position="444"/>
    </location>
</feature>
<sequence>MATSMTIESWEDQSFAQRAISYAVFLLPIIYLFFGIDQYALLNENEGRYAEIAREMLASGNFIIPHLNGLPYLEKPPLLYYLTTLSFSLFGVNDIAARLVPISASLLAVGTLAWFGRAVGRPLAGLIAAFVLGSSLGFVLLGNVQMTDSLYNALWSSALLVAYVGLTRPSSKLMAISYALLALAVLAKGLVTLVLFYMVLFPLAWLSRDVTPSQWLKRLFAPWPIVVFAVIAVPWHIAAALSLKEFSWFYFINEHVYRFTGQRMPKDYYAGGTPLFYVPRLIFLFFPWSIIMLIALIKRQITIDQTDRRLTWFAWLLAGIPTAFFAISSSKADYYVMVALPGIALVLAQSLARNWQRSQTFILSSIILCVFGAAFGAWQSWIFAPEGLSSFMPWQLLPSSPVALAWSVLGGAAALLFWLKRPLFAWLAIGLMFLPLKITLVDALQAKEPHVSAQNLAGYIKRHHSTVPVMLYRDYELLSSLPFHLEQTIPVVDSVSPDLWFGQQLGTVPSQFPLSTDLIQSNRGFLLVVPDRRLQEMAASPLAPKLSLVTQIGDARLYRFTP</sequence>
<evidence type="ECO:0000259" key="9">
    <source>
        <dbReference type="Pfam" id="PF13231"/>
    </source>
</evidence>
<dbReference type="GO" id="GO:0009103">
    <property type="term" value="P:lipopolysaccharide biosynthetic process"/>
    <property type="evidence" value="ECO:0007669"/>
    <property type="project" value="UniProtKB-ARBA"/>
</dbReference>
<evidence type="ECO:0000256" key="1">
    <source>
        <dbReference type="ARBA" id="ARBA00004651"/>
    </source>
</evidence>
<evidence type="ECO:0000256" key="4">
    <source>
        <dbReference type="ARBA" id="ARBA00022679"/>
    </source>
</evidence>
<keyword evidence="3" id="KW-0328">Glycosyltransferase</keyword>
<feature type="transmembrane region" description="Helical" evidence="8">
    <location>
        <begin position="361"/>
        <end position="382"/>
    </location>
</feature>
<keyword evidence="7 8" id="KW-0472">Membrane</keyword>
<dbReference type="Pfam" id="PF13231">
    <property type="entry name" value="PMT_2"/>
    <property type="match status" value="1"/>
</dbReference>
<feature type="transmembrane region" description="Helical" evidence="8">
    <location>
        <begin position="402"/>
        <end position="419"/>
    </location>
</feature>
<dbReference type="InterPro" id="IPR038731">
    <property type="entry name" value="RgtA/B/C-like"/>
</dbReference>
<dbReference type="EMBL" id="JACHHY010000002">
    <property type="protein sequence ID" value="MBB5017081.1"/>
    <property type="molecule type" value="Genomic_DNA"/>
</dbReference>
<dbReference type="PANTHER" id="PTHR33908:SF3">
    <property type="entry name" value="UNDECAPRENYL PHOSPHATE-ALPHA-4-AMINO-4-DEOXY-L-ARABINOSE ARABINOSYL TRANSFERASE"/>
    <property type="match status" value="1"/>
</dbReference>
<keyword evidence="11" id="KW-1185">Reference proteome</keyword>
<evidence type="ECO:0000256" key="2">
    <source>
        <dbReference type="ARBA" id="ARBA00022475"/>
    </source>
</evidence>
<dbReference type="PANTHER" id="PTHR33908">
    <property type="entry name" value="MANNOSYLTRANSFERASE YKCB-RELATED"/>
    <property type="match status" value="1"/>
</dbReference>
<evidence type="ECO:0000256" key="6">
    <source>
        <dbReference type="ARBA" id="ARBA00022989"/>
    </source>
</evidence>